<organism evidence="3 4">
    <name type="scientific">Candidatus Syntropharchaeum caldarium</name>
    <dbReference type="NCBI Taxonomy" id="1838285"/>
    <lineage>
        <taxon>Archaea</taxon>
        <taxon>Methanobacteriati</taxon>
        <taxon>Methanobacteriota</taxon>
        <taxon>Stenosarchaea group</taxon>
        <taxon>Methanomicrobia</taxon>
        <taxon>Methanosarcinales</taxon>
        <taxon>ANME-2 cluster</taxon>
        <taxon>Candidatus Syntropharchaeum</taxon>
    </lineage>
</organism>
<comment type="caution">
    <text evidence="3">The sequence shown here is derived from an EMBL/GenBank/DDBJ whole genome shotgun (WGS) entry which is preliminary data.</text>
</comment>
<proteinExistence type="predicted"/>
<dbReference type="Pfam" id="PF12172">
    <property type="entry name" value="zf-ChsH2"/>
    <property type="match status" value="1"/>
</dbReference>
<evidence type="ECO:0000313" key="3">
    <source>
        <dbReference type="EMBL" id="OFV67716.1"/>
    </source>
</evidence>
<dbReference type="SUPFAM" id="SSF50249">
    <property type="entry name" value="Nucleic acid-binding proteins"/>
    <property type="match status" value="1"/>
</dbReference>
<keyword evidence="4" id="KW-1185">Reference proteome</keyword>
<evidence type="ECO:0000313" key="4">
    <source>
        <dbReference type="Proteomes" id="UP000186940"/>
    </source>
</evidence>
<dbReference type="InterPro" id="IPR002878">
    <property type="entry name" value="ChsH2_C"/>
</dbReference>
<dbReference type="InterPro" id="IPR022002">
    <property type="entry name" value="ChsH2_Znr"/>
</dbReference>
<dbReference type="Gene3D" id="6.10.30.10">
    <property type="match status" value="1"/>
</dbReference>
<dbReference type="InterPro" id="IPR052513">
    <property type="entry name" value="Thioester_dehydratase-like"/>
</dbReference>
<dbReference type="Pfam" id="PF01796">
    <property type="entry name" value="OB_ChsH2_C"/>
    <property type="match status" value="1"/>
</dbReference>
<dbReference type="InterPro" id="IPR012340">
    <property type="entry name" value="NA-bd_OB-fold"/>
</dbReference>
<feature type="domain" description="ChsH2 rubredoxin-like zinc ribbon" evidence="2">
    <location>
        <begin position="9"/>
        <end position="41"/>
    </location>
</feature>
<evidence type="ECO:0000259" key="2">
    <source>
        <dbReference type="Pfam" id="PF12172"/>
    </source>
</evidence>
<reference evidence="3" key="1">
    <citation type="submission" date="2016-05" db="EMBL/GenBank/DDBJ databases">
        <title>Microbial consortia oxidize butane by reversing methanogenesis.</title>
        <authorList>
            <person name="Laso-Perez R."/>
            <person name="Richter M."/>
            <person name="Wegener G."/>
            <person name="Musat F."/>
        </authorList>
    </citation>
    <scope>NUCLEOTIDE SEQUENCE [LARGE SCALE GENOMIC DNA]</scope>
    <source>
        <strain evidence="3">BOX2</strain>
    </source>
</reference>
<sequence length="129" mass="14639">MSVPRFWRAIPNRYNLIGSRCTLCGTYYYPPRVVCVHCRRDSRMDQYTFAGEGVVESFTEVYSTSTAFEREIPYILAIIRLDEGPALTSQVVCDPGEIDIGTRVRAIFRKIGEDGKKGVINYGTKFTPI</sequence>
<name>A0A1F2PAR1_9EURY</name>
<accession>A0A1F2PAR1</accession>
<gene>
    <name evidence="3" type="ORF">SCAL_001091</name>
</gene>
<protein>
    <submittedName>
        <fullName evidence="3">AcaC</fullName>
    </submittedName>
</protein>
<feature type="domain" description="ChsH2 C-terminal OB-fold" evidence="1">
    <location>
        <begin position="49"/>
        <end position="109"/>
    </location>
</feature>
<dbReference type="AlphaFoldDB" id="A0A1F2PAR1"/>
<dbReference type="PANTHER" id="PTHR34075:SF5">
    <property type="entry name" value="BLR3430 PROTEIN"/>
    <property type="match status" value="1"/>
</dbReference>
<dbReference type="STRING" id="1838285.SCAL_001091"/>
<dbReference type="EMBL" id="LYOS01000003">
    <property type="protein sequence ID" value="OFV67716.1"/>
    <property type="molecule type" value="Genomic_DNA"/>
</dbReference>
<evidence type="ECO:0000259" key="1">
    <source>
        <dbReference type="Pfam" id="PF01796"/>
    </source>
</evidence>
<dbReference type="PANTHER" id="PTHR34075">
    <property type="entry name" value="BLR3430 PROTEIN"/>
    <property type="match status" value="1"/>
</dbReference>
<dbReference type="Proteomes" id="UP000186940">
    <property type="component" value="Unassembled WGS sequence"/>
</dbReference>